<feature type="signal peptide" evidence="1">
    <location>
        <begin position="1"/>
        <end position="22"/>
    </location>
</feature>
<dbReference type="Proteomes" id="UP000638570">
    <property type="component" value="Unassembled WGS sequence"/>
</dbReference>
<name>A0ABS1QPD3_9GAMM</name>
<evidence type="ECO:0000313" key="3">
    <source>
        <dbReference type="Proteomes" id="UP000638570"/>
    </source>
</evidence>
<feature type="chain" id="PRO_5045048091" description="Secreted protein" evidence="1">
    <location>
        <begin position="23"/>
        <end position="63"/>
    </location>
</feature>
<comment type="caution">
    <text evidence="2">The sequence shown here is derived from an EMBL/GenBank/DDBJ whole genome shotgun (WGS) entry which is preliminary data.</text>
</comment>
<organism evidence="2 3">
    <name type="scientific">Zobellella iuensis</name>
    <dbReference type="NCBI Taxonomy" id="2803811"/>
    <lineage>
        <taxon>Bacteria</taxon>
        <taxon>Pseudomonadati</taxon>
        <taxon>Pseudomonadota</taxon>
        <taxon>Gammaproteobacteria</taxon>
        <taxon>Aeromonadales</taxon>
        <taxon>Aeromonadaceae</taxon>
        <taxon>Zobellella</taxon>
    </lineage>
</organism>
<keyword evidence="1" id="KW-0732">Signal</keyword>
<dbReference type="RefSeq" id="WP_202082851.1">
    <property type="nucleotide sequence ID" value="NZ_JAERTZ010000013.1"/>
</dbReference>
<protein>
    <recommendedName>
        <fullName evidence="4">Secreted protein</fullName>
    </recommendedName>
</protein>
<keyword evidence="3" id="KW-1185">Reference proteome</keyword>
<evidence type="ECO:0000313" key="2">
    <source>
        <dbReference type="EMBL" id="MBL1376720.1"/>
    </source>
</evidence>
<accession>A0ABS1QPD3</accession>
<evidence type="ECO:0000256" key="1">
    <source>
        <dbReference type="SAM" id="SignalP"/>
    </source>
</evidence>
<gene>
    <name evidence="2" type="ORF">JKV55_05135</name>
</gene>
<proteinExistence type="predicted"/>
<sequence>MKTLLSIAFASVLGLMLMPAQAGTVLDMQQPVVQEMATRGDGVDNRECAVQKRMGKKPADMCF</sequence>
<evidence type="ECO:0008006" key="4">
    <source>
        <dbReference type="Google" id="ProtNLM"/>
    </source>
</evidence>
<dbReference type="EMBL" id="JAERTZ010000013">
    <property type="protein sequence ID" value="MBL1376720.1"/>
    <property type="molecule type" value="Genomic_DNA"/>
</dbReference>
<reference evidence="3" key="1">
    <citation type="submission" date="2021-01" db="EMBL/GenBank/DDBJ databases">
        <title>Genome public.</title>
        <authorList>
            <person name="Liu C."/>
            <person name="Sun Q."/>
        </authorList>
    </citation>
    <scope>NUCLEOTIDE SEQUENCE [LARGE SCALE GENOMIC DNA]</scope>
    <source>
        <strain evidence="3">CGMCC 1.18722</strain>
    </source>
</reference>